<organism evidence="1 2">
    <name type="scientific">Fodinicola feengrottensis</name>
    <dbReference type="NCBI Taxonomy" id="435914"/>
    <lineage>
        <taxon>Bacteria</taxon>
        <taxon>Bacillati</taxon>
        <taxon>Actinomycetota</taxon>
        <taxon>Actinomycetes</taxon>
        <taxon>Mycobacteriales</taxon>
        <taxon>Fodinicola</taxon>
    </lineage>
</organism>
<comment type="caution">
    <text evidence="1">The sequence shown here is derived from an EMBL/GenBank/DDBJ whole genome shotgun (WGS) entry which is preliminary data.</text>
</comment>
<dbReference type="Proteomes" id="UP001500618">
    <property type="component" value="Unassembled WGS sequence"/>
</dbReference>
<evidence type="ECO:0000313" key="1">
    <source>
        <dbReference type="EMBL" id="GAA1657601.1"/>
    </source>
</evidence>
<dbReference type="RefSeq" id="WP_163568077.1">
    <property type="nucleotide sequence ID" value="NZ_BAAANY010000001.1"/>
</dbReference>
<gene>
    <name evidence="1" type="ORF">GCM10009765_03900</name>
</gene>
<name>A0ABP4RMP4_9ACTN</name>
<protein>
    <submittedName>
        <fullName evidence="1">Uncharacterized protein</fullName>
    </submittedName>
</protein>
<reference evidence="2" key="1">
    <citation type="journal article" date="2019" name="Int. J. Syst. Evol. Microbiol.">
        <title>The Global Catalogue of Microorganisms (GCM) 10K type strain sequencing project: providing services to taxonomists for standard genome sequencing and annotation.</title>
        <authorList>
            <consortium name="The Broad Institute Genomics Platform"/>
            <consortium name="The Broad Institute Genome Sequencing Center for Infectious Disease"/>
            <person name="Wu L."/>
            <person name="Ma J."/>
        </authorList>
    </citation>
    <scope>NUCLEOTIDE SEQUENCE [LARGE SCALE GENOMIC DNA]</scope>
    <source>
        <strain evidence="2">JCM 14718</strain>
    </source>
</reference>
<sequence>MSKEKQEHGLIDFTDQLAGGVLSWIAGKDTIRSGRSAVDSTLGELVSWTGLVRAGDRRAR</sequence>
<keyword evidence="2" id="KW-1185">Reference proteome</keyword>
<proteinExistence type="predicted"/>
<evidence type="ECO:0000313" key="2">
    <source>
        <dbReference type="Proteomes" id="UP001500618"/>
    </source>
</evidence>
<accession>A0ABP4RMP4</accession>
<dbReference type="EMBL" id="BAAANY010000001">
    <property type="protein sequence ID" value="GAA1657601.1"/>
    <property type="molecule type" value="Genomic_DNA"/>
</dbReference>